<feature type="domain" description="PTS EIIA type-1" evidence="7">
    <location>
        <begin position="25"/>
        <end position="129"/>
    </location>
</feature>
<evidence type="ECO:0000256" key="1">
    <source>
        <dbReference type="ARBA" id="ARBA00004496"/>
    </source>
</evidence>
<dbReference type="GO" id="GO:0009401">
    <property type="term" value="P:phosphoenolpyruvate-dependent sugar phosphotransferase system"/>
    <property type="evidence" value="ECO:0007669"/>
    <property type="project" value="UniProtKB-KW"/>
</dbReference>
<keyword evidence="2" id="KW-0813">Transport</keyword>
<gene>
    <name evidence="8" type="ORF">HMPREF1630_03995</name>
</gene>
<dbReference type="eggNOG" id="COG2190">
    <property type="taxonomic scope" value="Bacteria"/>
</dbReference>
<name>A0A095Z7D4_9FIRM</name>
<dbReference type="PANTHER" id="PTHR45008:SF1">
    <property type="entry name" value="PTS SYSTEM GLUCOSE-SPECIFIC EIIA COMPONENT"/>
    <property type="match status" value="1"/>
</dbReference>
<dbReference type="EMBL" id="JRMW01000031">
    <property type="protein sequence ID" value="KGF04349.1"/>
    <property type="molecule type" value="Genomic_DNA"/>
</dbReference>
<dbReference type="InterPro" id="IPR050890">
    <property type="entry name" value="PTS_EIIA_component"/>
</dbReference>
<dbReference type="Pfam" id="PF00358">
    <property type="entry name" value="PTS_EIIA_1"/>
    <property type="match status" value="1"/>
</dbReference>
<dbReference type="PANTHER" id="PTHR45008">
    <property type="entry name" value="PTS SYSTEM GLUCOSE-SPECIFIC EIIA COMPONENT"/>
    <property type="match status" value="1"/>
</dbReference>
<dbReference type="AlphaFoldDB" id="A0A095Z7D4"/>
<dbReference type="PROSITE" id="PS51093">
    <property type="entry name" value="PTS_EIIA_TYPE_1"/>
    <property type="match status" value="1"/>
</dbReference>
<reference evidence="8 9" key="1">
    <citation type="submission" date="2014-07" db="EMBL/GenBank/DDBJ databases">
        <authorList>
            <person name="McCorrison J."/>
            <person name="Sanka R."/>
            <person name="Torralba M."/>
            <person name="Gillis M."/>
            <person name="Haft D.H."/>
            <person name="Methe B."/>
            <person name="Sutton G."/>
            <person name="Nelson K.E."/>
        </authorList>
    </citation>
    <scope>NUCLEOTIDE SEQUENCE [LARGE SCALE GENOMIC DNA]</scope>
    <source>
        <strain evidence="8 9">S7-1-13</strain>
    </source>
</reference>
<keyword evidence="4" id="KW-0808">Transferase</keyword>
<dbReference type="RefSeq" id="WP_037327287.1">
    <property type="nucleotide sequence ID" value="NZ_JRMW01000031.1"/>
</dbReference>
<keyword evidence="6" id="KW-0418">Kinase</keyword>
<evidence type="ECO:0000313" key="9">
    <source>
        <dbReference type="Proteomes" id="UP000029579"/>
    </source>
</evidence>
<dbReference type="SUPFAM" id="SSF51261">
    <property type="entry name" value="Duplicated hybrid motif"/>
    <property type="match status" value="1"/>
</dbReference>
<evidence type="ECO:0000256" key="6">
    <source>
        <dbReference type="ARBA" id="ARBA00022777"/>
    </source>
</evidence>
<dbReference type="PROSITE" id="PS00371">
    <property type="entry name" value="PTS_EIIA_TYPE_1_HIS"/>
    <property type="match status" value="1"/>
</dbReference>
<evidence type="ECO:0000256" key="2">
    <source>
        <dbReference type="ARBA" id="ARBA00022448"/>
    </source>
</evidence>
<proteinExistence type="predicted"/>
<dbReference type="Gene3D" id="2.70.70.10">
    <property type="entry name" value="Glucose Permease (Domain IIA)"/>
    <property type="match status" value="1"/>
</dbReference>
<evidence type="ECO:0000256" key="4">
    <source>
        <dbReference type="ARBA" id="ARBA00022679"/>
    </source>
</evidence>
<comment type="caution">
    <text evidence="8">The sequence shown here is derived from an EMBL/GenBank/DDBJ whole genome shotgun (WGS) entry which is preliminary data.</text>
</comment>
<organism evidence="8 9">
    <name type="scientific">Anaerococcus lactolyticus S7-1-13</name>
    <dbReference type="NCBI Taxonomy" id="1284686"/>
    <lineage>
        <taxon>Bacteria</taxon>
        <taxon>Bacillati</taxon>
        <taxon>Bacillota</taxon>
        <taxon>Tissierellia</taxon>
        <taxon>Tissierellales</taxon>
        <taxon>Peptoniphilaceae</taxon>
        <taxon>Anaerococcus</taxon>
    </lineage>
</organism>
<accession>A0A095Z7D4</accession>
<protein>
    <submittedName>
        <fullName evidence="8">PTS glucose transporter subunit IIA</fullName>
    </submittedName>
</protein>
<dbReference type="GO" id="GO:0005737">
    <property type="term" value="C:cytoplasm"/>
    <property type="evidence" value="ECO:0007669"/>
    <property type="project" value="UniProtKB-SubCell"/>
</dbReference>
<dbReference type="Proteomes" id="UP000029579">
    <property type="component" value="Unassembled WGS sequence"/>
</dbReference>
<dbReference type="NCBIfam" id="TIGR00830">
    <property type="entry name" value="PTBA"/>
    <property type="match status" value="1"/>
</dbReference>
<dbReference type="OrthoDB" id="92465at2"/>
<evidence type="ECO:0000259" key="7">
    <source>
        <dbReference type="PROSITE" id="PS51093"/>
    </source>
</evidence>
<evidence type="ECO:0000256" key="3">
    <source>
        <dbReference type="ARBA" id="ARBA00022597"/>
    </source>
</evidence>
<keyword evidence="3 8" id="KW-0762">Sugar transport</keyword>
<sequence length="153" mass="16473">MVDFDDKLFFAPMTGEVLDITECVDPIFSKSIVGAGVLMVPSDSKVYAPCSGKVTIVANGKHGMAIKNPSGLQVLIHIGIDTVDMDGDGFKAYKKVGDEVKVGDLLLEFDLDKIKSCGKNIQSPVVITNPVIKKVDVLKSGLVNFGDELFRIK</sequence>
<dbReference type="GO" id="GO:0016301">
    <property type="term" value="F:kinase activity"/>
    <property type="evidence" value="ECO:0007669"/>
    <property type="project" value="UniProtKB-KW"/>
</dbReference>
<dbReference type="InterPro" id="IPR011055">
    <property type="entry name" value="Dup_hybrid_motif"/>
</dbReference>
<comment type="subcellular location">
    <subcellularLocation>
        <location evidence="1">Cytoplasm</location>
    </subcellularLocation>
</comment>
<evidence type="ECO:0000256" key="5">
    <source>
        <dbReference type="ARBA" id="ARBA00022683"/>
    </source>
</evidence>
<evidence type="ECO:0000313" key="8">
    <source>
        <dbReference type="EMBL" id="KGF04349.1"/>
    </source>
</evidence>
<dbReference type="InterPro" id="IPR001127">
    <property type="entry name" value="PTS_EIIA_1_perm"/>
</dbReference>
<keyword evidence="5" id="KW-0598">Phosphotransferase system</keyword>